<comment type="caution">
    <text evidence="1">The sequence shown here is derived from an EMBL/GenBank/DDBJ whole genome shotgun (WGS) entry which is preliminary data.</text>
</comment>
<reference evidence="1 2" key="1">
    <citation type="journal article" date="2015" name="Genome Announc.">
        <title>Expanding the biotechnology potential of lactobacilli through comparative genomics of 213 strains and associated genera.</title>
        <authorList>
            <person name="Sun Z."/>
            <person name="Harris H.M."/>
            <person name="McCann A."/>
            <person name="Guo C."/>
            <person name="Argimon S."/>
            <person name="Zhang W."/>
            <person name="Yang X."/>
            <person name="Jeffery I.B."/>
            <person name="Cooney J.C."/>
            <person name="Kagawa T.F."/>
            <person name="Liu W."/>
            <person name="Song Y."/>
            <person name="Salvetti E."/>
            <person name="Wrobel A."/>
            <person name="Rasinkangas P."/>
            <person name="Parkhill J."/>
            <person name="Rea M.C."/>
            <person name="O'Sullivan O."/>
            <person name="Ritari J."/>
            <person name="Douillard F.P."/>
            <person name="Paul Ross R."/>
            <person name="Yang R."/>
            <person name="Briner A.E."/>
            <person name="Felis G.E."/>
            <person name="de Vos W.M."/>
            <person name="Barrangou R."/>
            <person name="Klaenhammer T.R."/>
            <person name="Caufield P.W."/>
            <person name="Cui Y."/>
            <person name="Zhang H."/>
            <person name="O'Toole P.W."/>
        </authorList>
    </citation>
    <scope>NUCLEOTIDE SEQUENCE [LARGE SCALE GENOMIC DNA]</scope>
    <source>
        <strain evidence="1 2">DSM 23037</strain>
    </source>
</reference>
<dbReference type="InterPro" id="IPR007920">
    <property type="entry name" value="UPF0223"/>
</dbReference>
<dbReference type="NCBIfam" id="NF003353">
    <property type="entry name" value="PRK04387.1"/>
    <property type="match status" value="1"/>
</dbReference>
<name>A0A0R2DTX8_9LACO</name>
<dbReference type="PIRSF" id="PIRSF037260">
    <property type="entry name" value="UPF0223"/>
    <property type="match status" value="1"/>
</dbReference>
<evidence type="ECO:0000313" key="1">
    <source>
        <dbReference type="EMBL" id="KRN03613.1"/>
    </source>
</evidence>
<dbReference type="InterPro" id="IPR023324">
    <property type="entry name" value="BH2638-like_sf"/>
</dbReference>
<accession>A0A0R2DTX8</accession>
<dbReference type="SUPFAM" id="SSF158504">
    <property type="entry name" value="BH2638-like"/>
    <property type="match status" value="1"/>
</dbReference>
<dbReference type="EMBL" id="AYZL01000020">
    <property type="protein sequence ID" value="KRN03613.1"/>
    <property type="molecule type" value="Genomic_DNA"/>
</dbReference>
<gene>
    <name evidence="1" type="ORF">FC86_GL000719</name>
</gene>
<dbReference type="Gene3D" id="1.10.220.80">
    <property type="entry name" value="BH2638-like"/>
    <property type="match status" value="1"/>
</dbReference>
<proteinExistence type="predicted"/>
<keyword evidence="2" id="KW-1185">Reference proteome</keyword>
<dbReference type="Pfam" id="PF05256">
    <property type="entry name" value="UPF0223"/>
    <property type="match status" value="1"/>
</dbReference>
<dbReference type="AlphaFoldDB" id="A0A0R2DTX8"/>
<evidence type="ECO:0000313" key="2">
    <source>
        <dbReference type="Proteomes" id="UP000051378"/>
    </source>
</evidence>
<organism evidence="1 2">
    <name type="scientific">Holzapfeliella floricola DSM 23037 = JCM 16512</name>
    <dbReference type="NCBI Taxonomy" id="1423744"/>
    <lineage>
        <taxon>Bacteria</taxon>
        <taxon>Bacillati</taxon>
        <taxon>Bacillota</taxon>
        <taxon>Bacilli</taxon>
        <taxon>Lactobacillales</taxon>
        <taxon>Lactobacillaceae</taxon>
        <taxon>Holzapfeliella</taxon>
    </lineage>
</organism>
<dbReference type="PATRIC" id="fig|1423744.4.peg.739"/>
<protein>
    <submittedName>
        <fullName evidence="1">Uncharacterized protein</fullName>
    </submittedName>
</protein>
<sequence>MEGEHKMNYAYPLEDFWSIEETTQAIAFYNAVEQAYESSIDCEQFLTKYHAFSRIVPAITEQRRISRQFEEASGYSIYNAIHQAKKLKTGKLMIAG</sequence>
<dbReference type="Proteomes" id="UP000051378">
    <property type="component" value="Unassembled WGS sequence"/>
</dbReference>
<dbReference type="STRING" id="1423744.FC86_GL000719"/>